<accession>A0ABW1AU13</accession>
<dbReference type="RefSeq" id="WP_157748658.1">
    <property type="nucleotide sequence ID" value="NZ_JBHSOG010000054.1"/>
</dbReference>
<dbReference type="Proteomes" id="UP001595974">
    <property type="component" value="Unassembled WGS sequence"/>
</dbReference>
<reference evidence="3" key="1">
    <citation type="journal article" date="2019" name="Int. J. Syst. Evol. Microbiol.">
        <title>The Global Catalogue of Microorganisms (GCM) 10K type strain sequencing project: providing services to taxonomists for standard genome sequencing and annotation.</title>
        <authorList>
            <consortium name="The Broad Institute Genomics Platform"/>
            <consortium name="The Broad Institute Genome Sequencing Center for Infectious Disease"/>
            <person name="Wu L."/>
            <person name="Ma J."/>
        </authorList>
    </citation>
    <scope>NUCLEOTIDE SEQUENCE [LARGE SCALE GENOMIC DNA]</scope>
    <source>
        <strain evidence="3">SHR3</strain>
    </source>
</reference>
<evidence type="ECO:0000313" key="2">
    <source>
        <dbReference type="EMBL" id="MFC5770649.1"/>
    </source>
</evidence>
<organism evidence="2 3">
    <name type="scientific">Thauera sinica</name>
    <dbReference type="NCBI Taxonomy" id="2665146"/>
    <lineage>
        <taxon>Bacteria</taxon>
        <taxon>Pseudomonadati</taxon>
        <taxon>Pseudomonadota</taxon>
        <taxon>Betaproteobacteria</taxon>
        <taxon>Rhodocyclales</taxon>
        <taxon>Zoogloeaceae</taxon>
        <taxon>Thauera</taxon>
    </lineage>
</organism>
<dbReference type="EMBL" id="JBHSOG010000054">
    <property type="protein sequence ID" value="MFC5770649.1"/>
    <property type="molecule type" value="Genomic_DNA"/>
</dbReference>
<protein>
    <submittedName>
        <fullName evidence="2">Uncharacterized protein</fullName>
    </submittedName>
</protein>
<evidence type="ECO:0000313" key="3">
    <source>
        <dbReference type="Proteomes" id="UP001595974"/>
    </source>
</evidence>
<keyword evidence="3" id="KW-1185">Reference proteome</keyword>
<name>A0ABW1AU13_9RHOO</name>
<comment type="caution">
    <text evidence="2">The sequence shown here is derived from an EMBL/GenBank/DDBJ whole genome shotgun (WGS) entry which is preliminary data.</text>
</comment>
<feature type="region of interest" description="Disordered" evidence="1">
    <location>
        <begin position="86"/>
        <end position="108"/>
    </location>
</feature>
<proteinExistence type="predicted"/>
<sequence>MKASCTQKLWEQVGTCGIPVSMRVSAVPTGEKVVGTGGNKPNPQILRIELLASYAHEIAHSAVALHYGWLFVPTVPTRGGACGNTESLVPQGMPHVPTVPTEKHGEVK</sequence>
<gene>
    <name evidence="2" type="ORF">ACFPTN_14810</name>
</gene>
<evidence type="ECO:0000256" key="1">
    <source>
        <dbReference type="SAM" id="MobiDB-lite"/>
    </source>
</evidence>